<organism evidence="2 3">
    <name type="scientific">Stylosanthes scabra</name>
    <dbReference type="NCBI Taxonomy" id="79078"/>
    <lineage>
        <taxon>Eukaryota</taxon>
        <taxon>Viridiplantae</taxon>
        <taxon>Streptophyta</taxon>
        <taxon>Embryophyta</taxon>
        <taxon>Tracheophyta</taxon>
        <taxon>Spermatophyta</taxon>
        <taxon>Magnoliopsida</taxon>
        <taxon>eudicotyledons</taxon>
        <taxon>Gunneridae</taxon>
        <taxon>Pentapetalae</taxon>
        <taxon>rosids</taxon>
        <taxon>fabids</taxon>
        <taxon>Fabales</taxon>
        <taxon>Fabaceae</taxon>
        <taxon>Papilionoideae</taxon>
        <taxon>50 kb inversion clade</taxon>
        <taxon>dalbergioids sensu lato</taxon>
        <taxon>Dalbergieae</taxon>
        <taxon>Pterocarpus clade</taxon>
        <taxon>Stylosanthes</taxon>
    </lineage>
</organism>
<evidence type="ECO:0000313" key="3">
    <source>
        <dbReference type="Proteomes" id="UP001341840"/>
    </source>
</evidence>
<protein>
    <submittedName>
        <fullName evidence="2">Uncharacterized protein</fullName>
    </submittedName>
</protein>
<name>A0ABU6ZIA9_9FABA</name>
<feature type="signal peptide" evidence="1">
    <location>
        <begin position="1"/>
        <end position="29"/>
    </location>
</feature>
<evidence type="ECO:0000313" key="2">
    <source>
        <dbReference type="EMBL" id="MED6221657.1"/>
    </source>
</evidence>
<keyword evidence="1" id="KW-0732">Signal</keyword>
<feature type="chain" id="PRO_5045648144" evidence="1">
    <location>
        <begin position="30"/>
        <end position="171"/>
    </location>
</feature>
<keyword evidence="3" id="KW-1185">Reference proteome</keyword>
<reference evidence="2 3" key="1">
    <citation type="journal article" date="2023" name="Plants (Basel)">
        <title>Bridging the Gap: Combining Genomics and Transcriptomics Approaches to Understand Stylosanthes scabra, an Orphan Legume from the Brazilian Caatinga.</title>
        <authorList>
            <person name="Ferreira-Neto J.R.C."/>
            <person name="da Silva M.D."/>
            <person name="Binneck E."/>
            <person name="de Melo N.F."/>
            <person name="da Silva R.H."/>
            <person name="de Melo A.L.T.M."/>
            <person name="Pandolfi V."/>
            <person name="Bustamante F.O."/>
            <person name="Brasileiro-Vidal A.C."/>
            <person name="Benko-Iseppon A.M."/>
        </authorList>
    </citation>
    <scope>NUCLEOTIDE SEQUENCE [LARGE SCALE GENOMIC DNA]</scope>
    <source>
        <tissue evidence="2">Leaves</tissue>
    </source>
</reference>
<dbReference type="Proteomes" id="UP001341840">
    <property type="component" value="Unassembled WGS sequence"/>
</dbReference>
<comment type="caution">
    <text evidence="2">The sequence shown here is derived from an EMBL/GenBank/DDBJ whole genome shotgun (WGS) entry which is preliminary data.</text>
</comment>
<gene>
    <name evidence="2" type="ORF">PIB30_056848</name>
</gene>
<evidence type="ECO:0000256" key="1">
    <source>
        <dbReference type="SAM" id="SignalP"/>
    </source>
</evidence>
<sequence>MGLKKNNTFVKLAMLLVLLIGLTTTTVMAHHRFNRRPFRYYKSFDPSLLLLEDHDRYSHPLLNSDTYFYKSSTGAFSRSRSTPSMPPPELRHQFGEIDDFVDWKACFCAGSFPPEWKCTDISDFFDEEWKNSFLFFKEEIFFVHKSSDDEGGDVPAGIKYFVPGSHHRRFP</sequence>
<proteinExistence type="predicted"/>
<dbReference type="EMBL" id="JASCZI010272319">
    <property type="protein sequence ID" value="MED6221657.1"/>
    <property type="molecule type" value="Genomic_DNA"/>
</dbReference>
<accession>A0ABU6ZIA9</accession>